<comment type="caution">
    <text evidence="1">The sequence shown here is derived from an EMBL/GenBank/DDBJ whole genome shotgun (WGS) entry which is preliminary data.</text>
</comment>
<protein>
    <submittedName>
        <fullName evidence="1">35622_t:CDS:1</fullName>
    </submittedName>
</protein>
<reference evidence="1 2" key="1">
    <citation type="submission" date="2021-06" db="EMBL/GenBank/DDBJ databases">
        <authorList>
            <person name="Kallberg Y."/>
            <person name="Tangrot J."/>
            <person name="Rosling A."/>
        </authorList>
    </citation>
    <scope>NUCLEOTIDE SEQUENCE [LARGE SCALE GENOMIC DNA]</scope>
    <source>
        <strain evidence="1 2">120-4 pot B 10/14</strain>
    </source>
</reference>
<evidence type="ECO:0000313" key="2">
    <source>
        <dbReference type="Proteomes" id="UP000789901"/>
    </source>
</evidence>
<dbReference type="Proteomes" id="UP000789901">
    <property type="component" value="Unassembled WGS sequence"/>
</dbReference>
<evidence type="ECO:0000313" key="1">
    <source>
        <dbReference type="EMBL" id="CAG8846543.1"/>
    </source>
</evidence>
<name>A0ABN7X343_GIGMA</name>
<proteinExistence type="predicted"/>
<organism evidence="1 2">
    <name type="scientific">Gigaspora margarita</name>
    <dbReference type="NCBI Taxonomy" id="4874"/>
    <lineage>
        <taxon>Eukaryota</taxon>
        <taxon>Fungi</taxon>
        <taxon>Fungi incertae sedis</taxon>
        <taxon>Mucoromycota</taxon>
        <taxon>Glomeromycotina</taxon>
        <taxon>Glomeromycetes</taxon>
        <taxon>Diversisporales</taxon>
        <taxon>Gigasporaceae</taxon>
        <taxon>Gigaspora</taxon>
    </lineage>
</organism>
<gene>
    <name evidence="1" type="ORF">GMARGA_LOCUS38216</name>
</gene>
<dbReference type="EMBL" id="CAJVQB010083977">
    <property type="protein sequence ID" value="CAG8846543.1"/>
    <property type="molecule type" value="Genomic_DNA"/>
</dbReference>
<keyword evidence="2" id="KW-1185">Reference proteome</keyword>
<feature type="non-terminal residue" evidence="1">
    <location>
        <position position="1"/>
    </location>
</feature>
<sequence length="143" mass="17312">LILDQPKTFFEKYTRKNDYEIYINKHEIIYVIKTNDNIPIATFLKCILKRYLKEKNQQARFNTCMRCEKFTYTPVLEKFKFGKFRSLVTVKHVPSNGLITKNINCCDEPNNPFTNCVQRDMKIDLHFPDHKRMKLFFKTFIDW</sequence>
<feature type="non-terminal residue" evidence="1">
    <location>
        <position position="143"/>
    </location>
</feature>
<accession>A0ABN7X343</accession>